<dbReference type="OrthoDB" id="9765769at2"/>
<evidence type="ECO:0000256" key="2">
    <source>
        <dbReference type="PIRSR" id="PIRSR001238-1"/>
    </source>
</evidence>
<comment type="cofactor">
    <cofactor evidence="1 3">
        <name>Zn(2+)</name>
        <dbReference type="ChEBI" id="CHEBI:29105"/>
    </cofactor>
    <text evidence="1 3">Binds 2 Zn(2+) ions per subunit.</text>
</comment>
<dbReference type="PANTHER" id="PTHR11647:SF1">
    <property type="entry name" value="COLLAPSIN RESPONSE MEDIATOR PROTEIN"/>
    <property type="match status" value="1"/>
</dbReference>
<dbReference type="InterPro" id="IPR032466">
    <property type="entry name" value="Metal_Hydrolase"/>
</dbReference>
<comment type="function">
    <text evidence="1">Catalyzes the hydrolytic cleavage of a subset of L-isoaspartyl (L-beta-aspartyl) dipeptides. Used to degrade proteins damaged by L-isoaspartyl residues formation.</text>
</comment>
<keyword evidence="1 5" id="KW-0378">Hydrolase</keyword>
<dbReference type="EC" id="3.4.19.-" evidence="1"/>
<keyword evidence="1" id="KW-0645">Protease</keyword>
<protein>
    <recommendedName>
        <fullName evidence="1">Isoaspartyl dipeptidase</fullName>
        <ecNumber evidence="1">3.4.19.-</ecNumber>
    </recommendedName>
</protein>
<dbReference type="InterPro" id="IPR006680">
    <property type="entry name" value="Amidohydro-rel"/>
</dbReference>
<dbReference type="SUPFAM" id="SSF51338">
    <property type="entry name" value="Composite domain of metallo-dependent hydrolases"/>
    <property type="match status" value="1"/>
</dbReference>
<dbReference type="InterPro" id="IPR011059">
    <property type="entry name" value="Metal-dep_hydrolase_composite"/>
</dbReference>
<dbReference type="GO" id="GO:0005737">
    <property type="term" value="C:cytoplasm"/>
    <property type="evidence" value="ECO:0007669"/>
    <property type="project" value="UniProtKB-SubCell"/>
</dbReference>
<accession>A0A3S2VNG8</accession>
<keyword evidence="1 3" id="KW-0862">Zinc</keyword>
<keyword evidence="6" id="KW-1185">Reference proteome</keyword>
<dbReference type="RefSeq" id="WP_127763208.1">
    <property type="nucleotide sequence ID" value="NZ_SADE01000001.1"/>
</dbReference>
<evidence type="ECO:0000259" key="4">
    <source>
        <dbReference type="Pfam" id="PF01979"/>
    </source>
</evidence>
<dbReference type="SUPFAM" id="SSF51556">
    <property type="entry name" value="Metallo-dependent hydrolases"/>
    <property type="match status" value="1"/>
</dbReference>
<comment type="caution">
    <text evidence="5">The sequence shown here is derived from an EMBL/GenBank/DDBJ whole genome shotgun (WGS) entry which is preliminary data.</text>
</comment>
<proteinExistence type="inferred from homology"/>
<dbReference type="PIRSF" id="PIRSF001238">
    <property type="entry name" value="IadA"/>
    <property type="match status" value="1"/>
</dbReference>
<dbReference type="Pfam" id="PF01979">
    <property type="entry name" value="Amidohydro_1"/>
    <property type="match status" value="1"/>
</dbReference>
<sequence>MHLIKGVECYAPEPLGRRDILIGGGRILGLSENIDPPRGVDCKIVDGDILTATPGFIDGHVHIAGAGGDGGPETRTPEVQPKALAEAGTTSCVGCLGTDGVTRTVGSVLMKAKSLRAQGLSSYCYTGSYQVPAPTVTGGVETDLCYLSEVIGVGEVAVSDHRSSSPTTTELLKLGKSAHVGGLLGGKVGIVHVHMGDGADPFRPIYDAVEAGDLTLNKFYPTHVNRNAHILDEAKIFGRQAPVDITVGAGPDEPPKAFGATAWDAVTALLQADVPLANITLSSDACGSLPVYDEDGKFVSMQVAQPRVLLGTFQKIVRDGLLPPEQALALITCNPARILRLSGKGCLAAGADADILLFDKNWDLNSVIANGVPWMRDGALVRTGTFS</sequence>
<dbReference type="PANTHER" id="PTHR11647">
    <property type="entry name" value="HYDRANTOINASE/DIHYDROPYRIMIDINASE FAMILY MEMBER"/>
    <property type="match status" value="1"/>
</dbReference>
<evidence type="ECO:0000256" key="1">
    <source>
        <dbReference type="PIRNR" id="PIRNR001238"/>
    </source>
</evidence>
<dbReference type="Gene3D" id="2.30.40.10">
    <property type="entry name" value="Urease, subunit C, domain 1"/>
    <property type="match status" value="1"/>
</dbReference>
<comment type="similarity">
    <text evidence="1">Belongs to the peptidase M38 family.</text>
</comment>
<feature type="binding site" evidence="3">
    <location>
        <position position="60"/>
    </location>
    <ligand>
        <name>Zn(2+)</name>
        <dbReference type="ChEBI" id="CHEBI:29105"/>
        <label>1</label>
        <note>catalytic</note>
    </ligand>
</feature>
<feature type="active site" description="Proton acceptor" evidence="2">
    <location>
        <position position="284"/>
    </location>
</feature>
<dbReference type="AlphaFoldDB" id="A0A3S2VNG8"/>
<dbReference type="Gene3D" id="3.20.20.140">
    <property type="entry name" value="Metal-dependent hydrolases"/>
    <property type="match status" value="1"/>
</dbReference>
<dbReference type="GO" id="GO:0016810">
    <property type="term" value="F:hydrolase activity, acting on carbon-nitrogen (but not peptide) bonds"/>
    <property type="evidence" value="ECO:0007669"/>
    <property type="project" value="InterPro"/>
</dbReference>
<name>A0A3S2VNG8_9PROT</name>
<feature type="domain" description="Amidohydrolase-related" evidence="4">
    <location>
        <begin position="262"/>
        <end position="366"/>
    </location>
</feature>
<evidence type="ECO:0000313" key="6">
    <source>
        <dbReference type="Proteomes" id="UP000287447"/>
    </source>
</evidence>
<dbReference type="GO" id="GO:0046872">
    <property type="term" value="F:metal ion binding"/>
    <property type="evidence" value="ECO:0007669"/>
    <property type="project" value="UniProtKB-KW"/>
</dbReference>
<keyword evidence="1" id="KW-0482">Metalloprotease</keyword>
<dbReference type="InterPro" id="IPR010229">
    <property type="entry name" value="Pept_M38_dipep"/>
</dbReference>
<reference evidence="6" key="1">
    <citation type="submission" date="2019-01" db="EMBL/GenBank/DDBJ databases">
        <title>Gri0909 isolated from a small marine red alga.</title>
        <authorList>
            <person name="Kim J."/>
            <person name="Jeong S.E."/>
            <person name="Jeon C.O."/>
        </authorList>
    </citation>
    <scope>NUCLEOTIDE SEQUENCE [LARGE SCALE GENOMIC DNA]</scope>
    <source>
        <strain evidence="6">Gri0909</strain>
    </source>
</reference>
<feature type="binding site" evidence="3">
    <location>
        <position position="223"/>
    </location>
    <ligand>
        <name>Zn(2+)</name>
        <dbReference type="ChEBI" id="CHEBI:29105"/>
        <label>2</label>
        <note>catalytic</note>
    </ligand>
</feature>
<dbReference type="GO" id="GO:0008798">
    <property type="term" value="F:beta-aspartyl-peptidase activity"/>
    <property type="evidence" value="ECO:0007669"/>
    <property type="project" value="InterPro"/>
</dbReference>
<feature type="binding site" evidence="3">
    <location>
        <position position="284"/>
    </location>
    <ligand>
        <name>Zn(2+)</name>
        <dbReference type="ChEBI" id="CHEBI:29105"/>
        <label>1</label>
        <note>catalytic</note>
    </ligand>
</feature>
<gene>
    <name evidence="5" type="ORF">EOI86_00585</name>
</gene>
<dbReference type="GO" id="GO:0008237">
    <property type="term" value="F:metallopeptidase activity"/>
    <property type="evidence" value="ECO:0007669"/>
    <property type="project" value="UniProtKB-KW"/>
</dbReference>
<comment type="subcellular location">
    <subcellularLocation>
        <location evidence="1">Cytoplasm</location>
    </subcellularLocation>
</comment>
<feature type="binding site" evidence="3">
    <location>
        <position position="194"/>
    </location>
    <ligand>
        <name>Zn(2+)</name>
        <dbReference type="ChEBI" id="CHEBI:29105"/>
        <label>2</label>
        <note>catalytic</note>
    </ligand>
</feature>
<dbReference type="NCBIfam" id="TIGR01975">
    <property type="entry name" value="isoAsp_dipep"/>
    <property type="match status" value="1"/>
</dbReference>
<keyword evidence="1 3" id="KW-0479">Metal-binding</keyword>
<dbReference type="InterPro" id="IPR050378">
    <property type="entry name" value="Metallo-dep_Hydrolases_sf"/>
</dbReference>
<evidence type="ECO:0000256" key="3">
    <source>
        <dbReference type="PIRSR" id="PIRSR001238-3"/>
    </source>
</evidence>
<comment type="PTM">
    <text evidence="1">Carboxylation allows a single lysine to coordinate two zinc ions.</text>
</comment>
<organism evidence="5 6">
    <name type="scientific">Hwanghaeella grinnelliae</name>
    <dbReference type="NCBI Taxonomy" id="2500179"/>
    <lineage>
        <taxon>Bacteria</taxon>
        <taxon>Pseudomonadati</taxon>
        <taxon>Pseudomonadota</taxon>
        <taxon>Alphaproteobacteria</taxon>
        <taxon>Rhodospirillales</taxon>
        <taxon>Rhodospirillaceae</taxon>
        <taxon>Hwanghaeella</taxon>
    </lineage>
</organism>
<dbReference type="Proteomes" id="UP000287447">
    <property type="component" value="Unassembled WGS sequence"/>
</dbReference>
<evidence type="ECO:0000313" key="5">
    <source>
        <dbReference type="EMBL" id="RVU37835.1"/>
    </source>
</evidence>
<feature type="binding site" evidence="3">
    <location>
        <position position="62"/>
    </location>
    <ligand>
        <name>Zn(2+)</name>
        <dbReference type="ChEBI" id="CHEBI:29105"/>
        <label>1</label>
        <note>catalytic</note>
    </ligand>
</feature>
<dbReference type="EMBL" id="SADE01000001">
    <property type="protein sequence ID" value="RVU37835.1"/>
    <property type="molecule type" value="Genomic_DNA"/>
</dbReference>
<dbReference type="GO" id="GO:0006508">
    <property type="term" value="P:proteolysis"/>
    <property type="evidence" value="ECO:0007669"/>
    <property type="project" value="UniProtKB-KW"/>
</dbReference>